<reference evidence="8" key="2">
    <citation type="submission" date="2020-11" db="EMBL/GenBank/DDBJ databases">
        <authorList>
            <person name="McCartney M.A."/>
            <person name="Auch B."/>
            <person name="Kono T."/>
            <person name="Mallez S."/>
            <person name="Becker A."/>
            <person name="Gohl D.M."/>
            <person name="Silverstein K.A.T."/>
            <person name="Koren S."/>
            <person name="Bechman K.B."/>
            <person name="Herman A."/>
            <person name="Abrahante J.E."/>
            <person name="Garbe J."/>
        </authorList>
    </citation>
    <scope>NUCLEOTIDE SEQUENCE</scope>
    <source>
        <strain evidence="8">Duluth1</strain>
        <tissue evidence="8">Whole animal</tissue>
    </source>
</reference>
<keyword evidence="5" id="KW-0472">Membrane</keyword>
<feature type="compositionally biased region" description="Polar residues" evidence="4">
    <location>
        <begin position="205"/>
        <end position="219"/>
    </location>
</feature>
<dbReference type="SUPFAM" id="SSF57424">
    <property type="entry name" value="LDL receptor-like module"/>
    <property type="match status" value="1"/>
</dbReference>
<feature type="domain" description="UMOD/GP2/OIT3-like D8C" evidence="7">
    <location>
        <begin position="65"/>
        <end position="155"/>
    </location>
</feature>
<evidence type="ECO:0000256" key="5">
    <source>
        <dbReference type="SAM" id="Phobius"/>
    </source>
</evidence>
<feature type="chain" id="PRO_5039249377" description="UMOD/GP2/OIT3-like D8C domain-containing protein" evidence="6">
    <location>
        <begin position="23"/>
        <end position="968"/>
    </location>
</feature>
<feature type="transmembrane region" description="Helical" evidence="5">
    <location>
        <begin position="788"/>
        <end position="813"/>
    </location>
</feature>
<evidence type="ECO:0000259" key="7">
    <source>
        <dbReference type="Pfam" id="PF23283"/>
    </source>
</evidence>
<gene>
    <name evidence="8" type="ORF">DPMN_004045</name>
</gene>
<feature type="compositionally biased region" description="Basic and acidic residues" evidence="4">
    <location>
        <begin position="878"/>
        <end position="890"/>
    </location>
</feature>
<evidence type="ECO:0000256" key="6">
    <source>
        <dbReference type="SAM" id="SignalP"/>
    </source>
</evidence>
<feature type="region of interest" description="Disordered" evidence="4">
    <location>
        <begin position="486"/>
        <end position="507"/>
    </location>
</feature>
<dbReference type="EMBL" id="JAIWYP010000001">
    <property type="protein sequence ID" value="KAH3880132.1"/>
    <property type="molecule type" value="Genomic_DNA"/>
</dbReference>
<feature type="region of interest" description="Disordered" evidence="4">
    <location>
        <begin position="180"/>
        <end position="282"/>
    </location>
</feature>
<feature type="compositionally biased region" description="Basic and acidic residues" evidence="4">
    <location>
        <begin position="916"/>
        <end position="928"/>
    </location>
</feature>
<keyword evidence="5" id="KW-1133">Transmembrane helix</keyword>
<feature type="region of interest" description="Disordered" evidence="4">
    <location>
        <begin position="875"/>
        <end position="954"/>
    </location>
</feature>
<protein>
    <recommendedName>
        <fullName evidence="7">UMOD/GP2/OIT3-like D8C domain-containing protein</fullName>
    </recommendedName>
</protein>
<feature type="compositionally biased region" description="Polar residues" evidence="4">
    <location>
        <begin position="536"/>
        <end position="572"/>
    </location>
</feature>
<evidence type="ECO:0000256" key="3">
    <source>
        <dbReference type="PROSITE-ProRule" id="PRU00124"/>
    </source>
</evidence>
<evidence type="ECO:0000256" key="2">
    <source>
        <dbReference type="ARBA" id="ARBA00023157"/>
    </source>
</evidence>
<keyword evidence="1 6" id="KW-0732">Signal</keyword>
<dbReference type="InterPro" id="IPR057774">
    <property type="entry name" value="D8C_UMOD/GP2/OIT3-like"/>
</dbReference>
<dbReference type="Proteomes" id="UP000828390">
    <property type="component" value="Unassembled WGS sequence"/>
</dbReference>
<dbReference type="SMART" id="SM00192">
    <property type="entry name" value="LDLa"/>
    <property type="match status" value="2"/>
</dbReference>
<comment type="caution">
    <text evidence="8">The sequence shown here is derived from an EMBL/GenBank/DDBJ whole genome shotgun (WGS) entry which is preliminary data.</text>
</comment>
<feature type="compositionally biased region" description="Polar residues" evidence="4">
    <location>
        <begin position="248"/>
        <end position="282"/>
    </location>
</feature>
<dbReference type="OrthoDB" id="382013at2759"/>
<feature type="compositionally biased region" description="Low complexity" evidence="4">
    <location>
        <begin position="193"/>
        <end position="204"/>
    </location>
</feature>
<feature type="region of interest" description="Disordered" evidence="4">
    <location>
        <begin position="534"/>
        <end position="584"/>
    </location>
</feature>
<comment type="caution">
    <text evidence="3">Lacks conserved residue(s) required for the propagation of feature annotation.</text>
</comment>
<feature type="signal peptide" evidence="6">
    <location>
        <begin position="1"/>
        <end position="22"/>
    </location>
</feature>
<keyword evidence="5" id="KW-0812">Transmembrane</keyword>
<evidence type="ECO:0000313" key="9">
    <source>
        <dbReference type="Proteomes" id="UP000828390"/>
    </source>
</evidence>
<feature type="disulfide bond" evidence="3">
    <location>
        <begin position="386"/>
        <end position="401"/>
    </location>
</feature>
<accession>A0A9D4MM35</accession>
<dbReference type="InterPro" id="IPR002172">
    <property type="entry name" value="LDrepeatLR_classA_rpt"/>
</dbReference>
<keyword evidence="2 3" id="KW-1015">Disulfide bond</keyword>
<organism evidence="8 9">
    <name type="scientific">Dreissena polymorpha</name>
    <name type="common">Zebra mussel</name>
    <name type="synonym">Mytilus polymorpha</name>
    <dbReference type="NCBI Taxonomy" id="45954"/>
    <lineage>
        <taxon>Eukaryota</taxon>
        <taxon>Metazoa</taxon>
        <taxon>Spiralia</taxon>
        <taxon>Lophotrochozoa</taxon>
        <taxon>Mollusca</taxon>
        <taxon>Bivalvia</taxon>
        <taxon>Autobranchia</taxon>
        <taxon>Heteroconchia</taxon>
        <taxon>Euheterodonta</taxon>
        <taxon>Imparidentia</taxon>
        <taxon>Neoheterodontei</taxon>
        <taxon>Myida</taxon>
        <taxon>Dreissenoidea</taxon>
        <taxon>Dreissenidae</taxon>
        <taxon>Dreissena</taxon>
    </lineage>
</organism>
<feature type="compositionally biased region" description="Basic and acidic residues" evidence="4">
    <location>
        <begin position="221"/>
        <end position="247"/>
    </location>
</feature>
<name>A0A9D4MM35_DREPO</name>
<dbReference type="PROSITE" id="PS50068">
    <property type="entry name" value="LDLRA_2"/>
    <property type="match status" value="1"/>
</dbReference>
<dbReference type="Pfam" id="PF23283">
    <property type="entry name" value="D8C_UMOD"/>
    <property type="match status" value="1"/>
</dbReference>
<dbReference type="Gene3D" id="4.10.400.10">
    <property type="entry name" value="Low-density Lipoprotein Receptor"/>
    <property type="match status" value="1"/>
</dbReference>
<dbReference type="InterPro" id="IPR036055">
    <property type="entry name" value="LDL_receptor-like_sf"/>
</dbReference>
<keyword evidence="9" id="KW-1185">Reference proteome</keyword>
<sequence>MELIHLSFVALVLSLTCFFATANIPPDDTDACNEARNLQVEGQLLHTQHQQTFTACNTHIDPGWYRPIAYGQPVQIPHVCIKNNACNTQLPLRLDLGDRTLPNVNVTIWASVCTSFDILGQWDCCVLRQRIGIRNCSEFYVYYMEPVDRCPVAYCFHELNRRVLSEYTLKRGEVVPLNNFNAPMTLTPPPPQTTTNQNAATSTTERQNANPQTSATLESSTDDHTVSGETTPSERNEVRNVTSERESNPSTGNEFTASTTERVQGPADSSTKLISDTDGTTHRLNATERGTQYAGGLTSTEATTVTVTLSMTSTPPDVLNRTENATNTGFRCTNQDGQEILVPVQNRCNSNPDCVDHSDEINCENAGMCVEGMPRCPNSTKCYIKCDGVAQCADNSDEHDCLVTTTSTENTTLPALTPVTIFESTNANVTESISHETTAPDNASPSDRYGDVTMEVATQTAITFTTTVTETSSVTEVRFVDVSTNSSVTAETSSSNAATITGASPTSTEHIDMTEIASTVSATTVSVDNNVAMPTENATRRSTMIPTWSSTSANTTENTQSPTGNDTSASTTDNKHVHSENVTSTEFTQFPTETSTFTAIGSTTSIPRPMENTTYITVADSTQIATETSSANEIATPEIGTTTVETTTKSHTIRSDTTSTVPVFETSMSSLPDSTSETTERASETTINVALETPSTTTTREATSSIQEITTKAFTSEVSNSTQTIPLTLSTTRTSSMPTVHTATQVTSKSSSGATHTTQSTDSVQTTGTTAITEIAGKPSDFHENLGLYVFLIVAGIIVFGIVVFGIIGYFCTKRMRRWEPDMAYQDAYADLEKSTLSSASREYRGIESPIADIDILRGEQTEVEKISLSQASTLECSKTDDSPQNPERKQTKKPAISKNDINAKETGKNNASTVCKEETKPAQHEGEDNSAYENDDVIDGVTPVDEYENEFPGELFPWIEQAADTQL</sequence>
<dbReference type="AlphaFoldDB" id="A0A9D4MM35"/>
<feature type="compositionally biased region" description="Acidic residues" evidence="4">
    <location>
        <begin position="929"/>
        <end position="939"/>
    </location>
</feature>
<reference evidence="8" key="1">
    <citation type="journal article" date="2019" name="bioRxiv">
        <title>The Genome of the Zebra Mussel, Dreissena polymorpha: A Resource for Invasive Species Research.</title>
        <authorList>
            <person name="McCartney M.A."/>
            <person name="Auch B."/>
            <person name="Kono T."/>
            <person name="Mallez S."/>
            <person name="Zhang Y."/>
            <person name="Obille A."/>
            <person name="Becker A."/>
            <person name="Abrahante J.E."/>
            <person name="Garbe J."/>
            <person name="Badalamenti J.P."/>
            <person name="Herman A."/>
            <person name="Mangelson H."/>
            <person name="Liachko I."/>
            <person name="Sullivan S."/>
            <person name="Sone E.D."/>
            <person name="Koren S."/>
            <person name="Silverstein K.A.T."/>
            <person name="Beckman K.B."/>
            <person name="Gohl D.M."/>
        </authorList>
    </citation>
    <scope>NUCLEOTIDE SEQUENCE</scope>
    <source>
        <strain evidence="8">Duluth1</strain>
        <tissue evidence="8">Whole animal</tissue>
    </source>
</reference>
<evidence type="ECO:0000313" key="8">
    <source>
        <dbReference type="EMBL" id="KAH3880132.1"/>
    </source>
</evidence>
<evidence type="ECO:0000256" key="4">
    <source>
        <dbReference type="SAM" id="MobiDB-lite"/>
    </source>
</evidence>
<dbReference type="CDD" id="cd00112">
    <property type="entry name" value="LDLa"/>
    <property type="match status" value="2"/>
</dbReference>
<proteinExistence type="predicted"/>
<evidence type="ECO:0000256" key="1">
    <source>
        <dbReference type="ARBA" id="ARBA00022729"/>
    </source>
</evidence>